<keyword evidence="1 3" id="KW-0808">Transferase</keyword>
<dbReference type="RefSeq" id="WP_377178750.1">
    <property type="nucleotide sequence ID" value="NZ_JBHTMY010000003.1"/>
</dbReference>
<evidence type="ECO:0000313" key="4">
    <source>
        <dbReference type="Proteomes" id="UP001597201"/>
    </source>
</evidence>
<dbReference type="Proteomes" id="UP001597201">
    <property type="component" value="Unassembled WGS sequence"/>
</dbReference>
<dbReference type="InterPro" id="IPR000182">
    <property type="entry name" value="GNAT_dom"/>
</dbReference>
<keyword evidence="3" id="KW-0012">Acyltransferase</keyword>
<evidence type="ECO:0000256" key="1">
    <source>
        <dbReference type="ARBA" id="ARBA00022679"/>
    </source>
</evidence>
<dbReference type="GO" id="GO:0016746">
    <property type="term" value="F:acyltransferase activity"/>
    <property type="evidence" value="ECO:0007669"/>
    <property type="project" value="UniProtKB-KW"/>
</dbReference>
<evidence type="ECO:0000259" key="2">
    <source>
        <dbReference type="PROSITE" id="PS51186"/>
    </source>
</evidence>
<dbReference type="PANTHER" id="PTHR13947">
    <property type="entry name" value="GNAT FAMILY N-ACETYLTRANSFERASE"/>
    <property type="match status" value="1"/>
</dbReference>
<dbReference type="PROSITE" id="PS51186">
    <property type="entry name" value="GNAT"/>
    <property type="match status" value="1"/>
</dbReference>
<dbReference type="Gene3D" id="3.40.630.30">
    <property type="match status" value="1"/>
</dbReference>
<comment type="caution">
    <text evidence="3">The sequence shown here is derived from an EMBL/GenBank/DDBJ whole genome shotgun (WGS) entry which is preliminary data.</text>
</comment>
<evidence type="ECO:0000313" key="3">
    <source>
        <dbReference type="EMBL" id="MFD1316020.1"/>
    </source>
</evidence>
<feature type="domain" description="N-acetyltransferase" evidence="2">
    <location>
        <begin position="1"/>
        <end position="162"/>
    </location>
</feature>
<dbReference type="EMBL" id="JBHTMY010000003">
    <property type="protein sequence ID" value="MFD1316020.1"/>
    <property type="molecule type" value="Genomic_DNA"/>
</dbReference>
<dbReference type="InterPro" id="IPR050769">
    <property type="entry name" value="NAT_camello-type"/>
</dbReference>
<dbReference type="SUPFAM" id="SSF55729">
    <property type="entry name" value="Acyl-CoA N-acyltransferases (Nat)"/>
    <property type="match status" value="1"/>
</dbReference>
<proteinExistence type="predicted"/>
<sequence length="174" mass="20549">MNFRRGNSNDLEQLKELGVRSWIQFKEELADKHWNDLYKTLSNWETYADLLKISDCVICENNEKIIGMAFLVSKGNPTEIYDEKWCHLRFVSVDPEYRGNKIGEALTSMCIEIATENNEQTMALHTSEIMHSAKHIYQKLGFKIYKEIDQRLGIKYWLYTLELDEFKAKSRNQL</sequence>
<protein>
    <submittedName>
        <fullName evidence="3">GNAT family N-acetyltransferase</fullName>
        <ecNumber evidence="3">2.3.-.-</ecNumber>
    </submittedName>
</protein>
<dbReference type="EC" id="2.3.-.-" evidence="3"/>
<organism evidence="3 4">
    <name type="scientific">Namhaeicola litoreus</name>
    <dbReference type="NCBI Taxonomy" id="1052145"/>
    <lineage>
        <taxon>Bacteria</taxon>
        <taxon>Pseudomonadati</taxon>
        <taxon>Bacteroidota</taxon>
        <taxon>Flavobacteriia</taxon>
        <taxon>Flavobacteriales</taxon>
        <taxon>Flavobacteriaceae</taxon>
        <taxon>Namhaeicola</taxon>
    </lineage>
</organism>
<name>A0ABW3Y3M4_9FLAO</name>
<dbReference type="InterPro" id="IPR016181">
    <property type="entry name" value="Acyl_CoA_acyltransferase"/>
</dbReference>
<dbReference type="PANTHER" id="PTHR13947:SF37">
    <property type="entry name" value="LD18367P"/>
    <property type="match status" value="1"/>
</dbReference>
<gene>
    <name evidence="3" type="ORF">ACFQ39_10355</name>
</gene>
<accession>A0ABW3Y3M4</accession>
<dbReference type="Pfam" id="PF00583">
    <property type="entry name" value="Acetyltransf_1"/>
    <property type="match status" value="1"/>
</dbReference>
<dbReference type="CDD" id="cd04301">
    <property type="entry name" value="NAT_SF"/>
    <property type="match status" value="1"/>
</dbReference>
<reference evidence="4" key="1">
    <citation type="journal article" date="2019" name="Int. J. Syst. Evol. Microbiol.">
        <title>The Global Catalogue of Microorganisms (GCM) 10K type strain sequencing project: providing services to taxonomists for standard genome sequencing and annotation.</title>
        <authorList>
            <consortium name="The Broad Institute Genomics Platform"/>
            <consortium name="The Broad Institute Genome Sequencing Center for Infectious Disease"/>
            <person name="Wu L."/>
            <person name="Ma J."/>
        </authorList>
    </citation>
    <scope>NUCLEOTIDE SEQUENCE [LARGE SCALE GENOMIC DNA]</scope>
    <source>
        <strain evidence="4">CCUG 61485</strain>
    </source>
</reference>
<keyword evidence="4" id="KW-1185">Reference proteome</keyword>